<dbReference type="AlphaFoldDB" id="A0AA89C549"/>
<feature type="compositionally biased region" description="Polar residues" evidence="1">
    <location>
        <begin position="218"/>
        <end position="233"/>
    </location>
</feature>
<proteinExistence type="predicted"/>
<comment type="caution">
    <text evidence="2">The sequence shown here is derived from an EMBL/GenBank/DDBJ whole genome shotgun (WGS) entry which is preliminary data.</text>
</comment>
<feature type="compositionally biased region" description="Pro residues" evidence="1">
    <location>
        <begin position="244"/>
        <end position="258"/>
    </location>
</feature>
<evidence type="ECO:0000313" key="3">
    <source>
        <dbReference type="Proteomes" id="UP001186944"/>
    </source>
</evidence>
<sequence>MLIVTFTLKVTHEAYTMRPCDNVFTYSFRCFHQNSRTQQYQLYEQRLTEGNVPTSLPPGLIDTSNQICCETFCCRNPNGVEVTEKASKHERTKTKKTKSKHKRKRSEYSVSPELKIKRSSASRRESRIQENLSRPISRQFHSVPSVLSHPQQHLSWMNTEGVERESESSRLLPKPGYSTSGHNTRPSEILNAHRMSNERIRQMDNNDNDAFVKRQISTSQTEHPSAAFSQHSALSEPHRSLILPPLPPFPPPPLDLRD</sequence>
<keyword evidence="3" id="KW-1185">Reference proteome</keyword>
<feature type="compositionally biased region" description="Basic residues" evidence="1">
    <location>
        <begin position="90"/>
        <end position="105"/>
    </location>
</feature>
<reference evidence="2" key="1">
    <citation type="submission" date="2019-08" db="EMBL/GenBank/DDBJ databases">
        <title>The improved chromosome-level genome for the pearl oyster Pinctada fucata martensii using PacBio sequencing and Hi-C.</title>
        <authorList>
            <person name="Zheng Z."/>
        </authorList>
    </citation>
    <scope>NUCLEOTIDE SEQUENCE</scope>
    <source>
        <strain evidence="2">ZZ-2019</strain>
        <tissue evidence="2">Adductor muscle</tissue>
    </source>
</reference>
<gene>
    <name evidence="2" type="ORF">FSP39_020718</name>
</gene>
<name>A0AA89C549_PINIB</name>
<dbReference type="Proteomes" id="UP001186944">
    <property type="component" value="Unassembled WGS sequence"/>
</dbReference>
<evidence type="ECO:0000313" key="2">
    <source>
        <dbReference type="EMBL" id="KAK3106477.1"/>
    </source>
</evidence>
<protein>
    <submittedName>
        <fullName evidence="2">Uncharacterized protein</fullName>
    </submittedName>
</protein>
<feature type="region of interest" description="Disordered" evidence="1">
    <location>
        <begin position="83"/>
        <end position="134"/>
    </location>
</feature>
<dbReference type="EMBL" id="VSWD01000003">
    <property type="protein sequence ID" value="KAK3106477.1"/>
    <property type="molecule type" value="Genomic_DNA"/>
</dbReference>
<organism evidence="2 3">
    <name type="scientific">Pinctada imbricata</name>
    <name type="common">Atlantic pearl-oyster</name>
    <name type="synonym">Pinctada martensii</name>
    <dbReference type="NCBI Taxonomy" id="66713"/>
    <lineage>
        <taxon>Eukaryota</taxon>
        <taxon>Metazoa</taxon>
        <taxon>Spiralia</taxon>
        <taxon>Lophotrochozoa</taxon>
        <taxon>Mollusca</taxon>
        <taxon>Bivalvia</taxon>
        <taxon>Autobranchia</taxon>
        <taxon>Pteriomorphia</taxon>
        <taxon>Pterioida</taxon>
        <taxon>Pterioidea</taxon>
        <taxon>Pteriidae</taxon>
        <taxon>Pinctada</taxon>
    </lineage>
</organism>
<accession>A0AA89C549</accession>
<feature type="region of interest" description="Disordered" evidence="1">
    <location>
        <begin position="218"/>
        <end position="258"/>
    </location>
</feature>
<evidence type="ECO:0000256" key="1">
    <source>
        <dbReference type="SAM" id="MobiDB-lite"/>
    </source>
</evidence>
<feature type="compositionally biased region" description="Polar residues" evidence="1">
    <location>
        <begin position="177"/>
        <end position="186"/>
    </location>
</feature>
<feature type="region of interest" description="Disordered" evidence="1">
    <location>
        <begin position="160"/>
        <end position="187"/>
    </location>
</feature>